<comment type="PTM">
    <text evidence="9">Cleaved by autocatalysis into a large and a small subunit.</text>
</comment>
<comment type="caution">
    <text evidence="12">The sequence shown here is derived from an EMBL/GenBank/DDBJ whole genome shotgun (WGS) entry which is preliminary data.</text>
</comment>
<evidence type="ECO:0000256" key="1">
    <source>
        <dbReference type="ARBA" id="ARBA00001049"/>
    </source>
</evidence>
<dbReference type="EC" id="3.4.19.13" evidence="9"/>
<gene>
    <name evidence="12" type="primary">ggt</name>
    <name evidence="12" type="ORF">LJD61_17705</name>
</gene>
<keyword evidence="6 9" id="KW-0865">Zymogen</keyword>
<dbReference type="PRINTS" id="PR01210">
    <property type="entry name" value="GGTRANSPTASE"/>
</dbReference>
<dbReference type="EMBL" id="JAJEKE010000021">
    <property type="protein sequence ID" value="MCQ1531360.1"/>
    <property type="molecule type" value="Genomic_DNA"/>
</dbReference>
<protein>
    <recommendedName>
        <fullName evidence="9">Glutathione hydrolase proenzyme</fullName>
        <ecNumber evidence="9">2.3.2.2</ecNumber>
        <ecNumber evidence="9">3.4.19.13</ecNumber>
    </recommendedName>
    <component>
        <recommendedName>
            <fullName evidence="9">Glutathione hydrolase large chain</fullName>
        </recommendedName>
    </component>
    <component>
        <recommendedName>
            <fullName evidence="9">Glutathione hydrolase small chain</fullName>
        </recommendedName>
    </component>
</protein>
<dbReference type="Proteomes" id="UP001651880">
    <property type="component" value="Unassembled WGS sequence"/>
</dbReference>
<comment type="pathway">
    <text evidence="9">Sulfur metabolism; glutathione metabolism.</text>
</comment>
<accession>A0ABT1NJB0</accession>
<comment type="catalytic activity">
    <reaction evidence="1 9">
        <text>an S-substituted glutathione + H2O = an S-substituted L-cysteinylglycine + L-glutamate</text>
        <dbReference type="Rhea" id="RHEA:59468"/>
        <dbReference type="ChEBI" id="CHEBI:15377"/>
        <dbReference type="ChEBI" id="CHEBI:29985"/>
        <dbReference type="ChEBI" id="CHEBI:90779"/>
        <dbReference type="ChEBI" id="CHEBI:143103"/>
        <dbReference type="EC" id="3.4.19.13"/>
    </reaction>
</comment>
<reference evidence="12 13" key="1">
    <citation type="submission" date="2021-10" db="EMBL/GenBank/DDBJ databases">
        <title>Lutispora strain m25 sp. nov., a thermophilic, non-spore-forming bacterium isolated from a lab-scale methanogenic bioreactor digesting anaerobic sludge.</title>
        <authorList>
            <person name="El Houari A."/>
            <person name="Mcdonald J."/>
        </authorList>
    </citation>
    <scope>NUCLEOTIDE SEQUENCE [LARGE SCALE GENOMIC DNA]</scope>
    <source>
        <strain evidence="13">m25</strain>
    </source>
</reference>
<evidence type="ECO:0000256" key="10">
    <source>
        <dbReference type="SAM" id="MobiDB-lite"/>
    </source>
</evidence>
<proteinExistence type="inferred from homology"/>
<feature type="compositionally biased region" description="Basic and acidic residues" evidence="10">
    <location>
        <begin position="393"/>
        <end position="403"/>
    </location>
</feature>
<dbReference type="InterPro" id="IPR043138">
    <property type="entry name" value="GGT_lsub"/>
</dbReference>
<evidence type="ECO:0000256" key="9">
    <source>
        <dbReference type="RuleBase" id="RU368036"/>
    </source>
</evidence>
<keyword evidence="9" id="KW-0317">Glutathione biosynthesis</keyword>
<keyword evidence="13" id="KW-1185">Reference proteome</keyword>
<dbReference type="PROSITE" id="PS51257">
    <property type="entry name" value="PROKAR_LIPOPROTEIN"/>
    <property type="match status" value="1"/>
</dbReference>
<feature type="chain" id="PRO_5045208584" description="Glutathione hydrolase proenzyme" evidence="11">
    <location>
        <begin position="32"/>
        <end position="595"/>
    </location>
</feature>
<keyword evidence="5 9" id="KW-0378">Hydrolase</keyword>
<evidence type="ECO:0000256" key="4">
    <source>
        <dbReference type="ARBA" id="ARBA00022679"/>
    </source>
</evidence>
<dbReference type="Pfam" id="PF01019">
    <property type="entry name" value="G_glu_transpept"/>
    <property type="match status" value="1"/>
</dbReference>
<evidence type="ECO:0000256" key="2">
    <source>
        <dbReference type="ARBA" id="ARBA00001089"/>
    </source>
</evidence>
<feature type="region of interest" description="Disordered" evidence="10">
    <location>
        <begin position="382"/>
        <end position="403"/>
    </location>
</feature>
<evidence type="ECO:0000256" key="8">
    <source>
        <dbReference type="ARBA" id="ARBA00047417"/>
    </source>
</evidence>
<evidence type="ECO:0000256" key="6">
    <source>
        <dbReference type="ARBA" id="ARBA00023145"/>
    </source>
</evidence>
<dbReference type="GO" id="GO:0103068">
    <property type="term" value="F:leukotriene C4 gamma-glutamyl transferase activity"/>
    <property type="evidence" value="ECO:0007669"/>
    <property type="project" value="UniProtKB-EC"/>
</dbReference>
<feature type="signal peptide" evidence="11">
    <location>
        <begin position="1"/>
        <end position="31"/>
    </location>
</feature>
<name>A0ABT1NJB0_9FIRM</name>
<comment type="similarity">
    <text evidence="3 9">Belongs to the gamma-glutamyltransferase family.</text>
</comment>
<keyword evidence="7 9" id="KW-0012">Acyltransferase</keyword>
<comment type="catalytic activity">
    <reaction evidence="8 9">
        <text>an N-terminal (5-L-glutamyl)-[peptide] + an alpha-amino acid = 5-L-glutamyl amino acid + an N-terminal L-alpha-aminoacyl-[peptide]</text>
        <dbReference type="Rhea" id="RHEA:23904"/>
        <dbReference type="Rhea" id="RHEA-COMP:9780"/>
        <dbReference type="Rhea" id="RHEA-COMP:9795"/>
        <dbReference type="ChEBI" id="CHEBI:77644"/>
        <dbReference type="ChEBI" id="CHEBI:78597"/>
        <dbReference type="ChEBI" id="CHEBI:78599"/>
        <dbReference type="ChEBI" id="CHEBI:78608"/>
        <dbReference type="EC" id="2.3.2.2"/>
    </reaction>
</comment>
<dbReference type="InterPro" id="IPR029055">
    <property type="entry name" value="Ntn_hydrolases_N"/>
</dbReference>
<sequence length="595" mass="64259">MLNNSRMKRIWIILLVVVMVVTMLTACSQQAAPNSPASSGESETPVLPTKMEGDEFNNGAIGLHGGVSSCSEYSSQIGIDVLKAGGNAVDAAVATAFAIGVVEPNLSGVGGCGMMNIYLKDTNEYIILEYMETVPKAVTPGWFNKDEDSYTAKNAAVPSQVNGLLTALEKYGTMSRQEVMAPAIKLAKEGFKMDSRLAGAIADNFDLFSEPGKEYLLELYTNGGIPYSEGDLFKNEDLANTLQAIADGGIDEFYKGDLAKKIVDGLRAGGSLITMEDMKDYEAAIREPIKTTYHGYEVIAPPAPSNGGDWLLETLNILESYDLKAMGFNTPEYIFTFNEASRLGLADSYAFIGDPAFYDLPIDKMVSKEYATERVKQMPKDKVLENPPAGDLPVKRLDPTGEESKHTSHIAVIDEMGNIVSTTNTLGLGWGCKFAVPGTGFFYNSHISNLEHDPAKSDSPDYVMPGKRVRSTITPSLVLKDGEPIMAIGSPGSLAIPPAVAMVINNVLLFDMNIQQAINAPRAMAIDRFGPTMTIEQGRFDEATVKALEAYGYKIKAVKDYDSAVGGIAAIYLDKKAGIFYAGGDPRRNYKALAY</sequence>
<dbReference type="SUPFAM" id="SSF56235">
    <property type="entry name" value="N-terminal nucleophile aminohydrolases (Ntn hydrolases)"/>
    <property type="match status" value="1"/>
</dbReference>
<comment type="subunit">
    <text evidence="9">This enzyme consists of two polypeptide chains, which are synthesized in precursor form from a single polypeptide.</text>
</comment>
<dbReference type="RefSeq" id="WP_255228890.1">
    <property type="nucleotide sequence ID" value="NZ_JAJEKE010000021.1"/>
</dbReference>
<comment type="catalytic activity">
    <reaction evidence="2 9">
        <text>glutathione + H2O = L-cysteinylglycine + L-glutamate</text>
        <dbReference type="Rhea" id="RHEA:28807"/>
        <dbReference type="ChEBI" id="CHEBI:15377"/>
        <dbReference type="ChEBI" id="CHEBI:29985"/>
        <dbReference type="ChEBI" id="CHEBI:57925"/>
        <dbReference type="ChEBI" id="CHEBI:61694"/>
        <dbReference type="EC" id="3.4.19.13"/>
    </reaction>
</comment>
<dbReference type="Gene3D" id="1.10.246.130">
    <property type="match status" value="1"/>
</dbReference>
<dbReference type="PANTHER" id="PTHR43199:SF1">
    <property type="entry name" value="GLUTATHIONE HYDROLASE PROENZYME"/>
    <property type="match status" value="1"/>
</dbReference>
<evidence type="ECO:0000256" key="7">
    <source>
        <dbReference type="ARBA" id="ARBA00023315"/>
    </source>
</evidence>
<evidence type="ECO:0000256" key="3">
    <source>
        <dbReference type="ARBA" id="ARBA00009381"/>
    </source>
</evidence>
<dbReference type="Gene3D" id="3.60.20.40">
    <property type="match status" value="1"/>
</dbReference>
<evidence type="ECO:0000256" key="11">
    <source>
        <dbReference type="SAM" id="SignalP"/>
    </source>
</evidence>
<dbReference type="PANTHER" id="PTHR43199">
    <property type="entry name" value="GLUTATHIONE HYDROLASE"/>
    <property type="match status" value="1"/>
</dbReference>
<dbReference type="EC" id="2.3.2.2" evidence="9"/>
<dbReference type="InterPro" id="IPR051792">
    <property type="entry name" value="GGT_bact"/>
</dbReference>
<keyword evidence="4 9" id="KW-0808">Transferase</keyword>
<evidence type="ECO:0000313" key="13">
    <source>
        <dbReference type="Proteomes" id="UP001651880"/>
    </source>
</evidence>
<dbReference type="InterPro" id="IPR000101">
    <property type="entry name" value="GGT_peptidase"/>
</dbReference>
<dbReference type="InterPro" id="IPR043137">
    <property type="entry name" value="GGT_ssub_C"/>
</dbReference>
<keyword evidence="11" id="KW-0732">Signal</keyword>
<organism evidence="12 13">
    <name type="scientific">Lutispora saccharofermentans</name>
    <dbReference type="NCBI Taxonomy" id="3024236"/>
    <lineage>
        <taxon>Bacteria</taxon>
        <taxon>Bacillati</taxon>
        <taxon>Bacillota</taxon>
        <taxon>Clostridia</taxon>
        <taxon>Lutisporales</taxon>
        <taxon>Lutisporaceae</taxon>
        <taxon>Lutispora</taxon>
    </lineage>
</organism>
<dbReference type="NCBIfam" id="TIGR00066">
    <property type="entry name" value="g_glut_trans"/>
    <property type="match status" value="1"/>
</dbReference>
<evidence type="ECO:0000313" key="12">
    <source>
        <dbReference type="EMBL" id="MCQ1531360.1"/>
    </source>
</evidence>
<evidence type="ECO:0000256" key="5">
    <source>
        <dbReference type="ARBA" id="ARBA00022801"/>
    </source>
</evidence>